<reference evidence="1" key="1">
    <citation type="submission" date="2016-10" db="EMBL/GenBank/DDBJ databases">
        <authorList>
            <person name="de Groot N.N."/>
        </authorList>
    </citation>
    <scope>NUCLEOTIDE SEQUENCE</scope>
</reference>
<gene>
    <name evidence="1" type="ORF">MNB_SM-3-1015</name>
</gene>
<dbReference type="PROSITE" id="PS51257">
    <property type="entry name" value="PROKAR_LIPOPROTEIN"/>
    <property type="match status" value="1"/>
</dbReference>
<organism evidence="1">
    <name type="scientific">hydrothermal vent metagenome</name>
    <dbReference type="NCBI Taxonomy" id="652676"/>
    <lineage>
        <taxon>unclassified sequences</taxon>
        <taxon>metagenomes</taxon>
        <taxon>ecological metagenomes</taxon>
    </lineage>
</organism>
<dbReference type="AlphaFoldDB" id="A0A1W1D528"/>
<name>A0A1W1D528_9ZZZZ</name>
<dbReference type="Pfam" id="PF19672">
    <property type="entry name" value="DUF6175"/>
    <property type="match status" value="1"/>
</dbReference>
<dbReference type="InterPro" id="IPR046173">
    <property type="entry name" value="DUF6175"/>
</dbReference>
<evidence type="ECO:0008006" key="2">
    <source>
        <dbReference type="Google" id="ProtNLM"/>
    </source>
</evidence>
<sequence length="396" mass="43570">MKQVLFFIMILLFGGCGGSHPKPLAPKSHEATFIESYSSAEVSIRATGIGKDIKSASKDARLSALWFVLYGGDNPLLQLPKERNAFAKQAPTFYKNVNKYIAYESGIKGKREEQGQYKITKVFRINIALLKEDLVSKKIIQDIDAIDETMPLPTIAVLPKNDMAKNDILLDAISGYLQDRDYDVTVVNTNEKTNKLIKSALMLSGNYDPLSAAAMNIGSDIYLQVSLEKSSRNIAGETAYKAAVSIKAFYTATNKQVGSATGFSQERVVSSFGALAQEAAQDATNKVLDQIKKSWKREIKKGKPFRLIASTNLGNSVYDALNDALHKSCQRIRRNVAGKTSFDFTLYCKGVQDGYELSKKIQANYKGEGQIFKELDSGSLLIIKIANDGGDDIVIE</sequence>
<accession>A0A1W1D528</accession>
<proteinExistence type="predicted"/>
<evidence type="ECO:0000313" key="1">
    <source>
        <dbReference type="EMBL" id="SFV75600.1"/>
    </source>
</evidence>
<dbReference type="EMBL" id="FPHP01000044">
    <property type="protein sequence ID" value="SFV75600.1"/>
    <property type="molecule type" value="Genomic_DNA"/>
</dbReference>
<protein>
    <recommendedName>
        <fullName evidence="2">Lipoprotein</fullName>
    </recommendedName>
</protein>